<comment type="subcellular location">
    <subcellularLocation>
        <location evidence="1 5 6">Nucleus</location>
    </subcellularLocation>
</comment>
<dbReference type="Proteomes" id="UP001162483">
    <property type="component" value="Unassembled WGS sequence"/>
</dbReference>
<dbReference type="SUPFAM" id="SSF46689">
    <property type="entry name" value="Homeodomain-like"/>
    <property type="match status" value="1"/>
</dbReference>
<sequence length="254" mass="28905">MENDPELDQAICNALSLQDDYPDLYLPPRTHDKSLGSPGTFPSDVETQLPLKNPNILQDTLVELYSVLGIPQETPKSSTTVTVKQEEPAPTTCIQDQLHFTGQSTAGLKRPFPAEELKSPKMLRSDVEDQLPSTSSQKSRKRTLYNKQQTLFLQKQFNLNPYPDYVSRCCFSQITGIPEPRIQVWFQNRRARHLMKSPDSQETENAVVVGRKPTLVCGGAPSPKACKKTAKRFHTRPFTPRRRNMKIKAWVYLY</sequence>
<dbReference type="Pfam" id="PF00046">
    <property type="entry name" value="Homeodomain"/>
    <property type="match status" value="1"/>
</dbReference>
<evidence type="ECO:0000256" key="4">
    <source>
        <dbReference type="ARBA" id="ARBA00023242"/>
    </source>
</evidence>
<dbReference type="InterPro" id="IPR051306">
    <property type="entry name" value="Homeobox_regulator"/>
</dbReference>
<evidence type="ECO:0000256" key="6">
    <source>
        <dbReference type="RuleBase" id="RU000682"/>
    </source>
</evidence>
<name>A0ABN9C750_9NEOB</name>
<dbReference type="CDD" id="cd00086">
    <property type="entry name" value="homeodomain"/>
    <property type="match status" value="1"/>
</dbReference>
<feature type="domain" description="Homeobox" evidence="8">
    <location>
        <begin position="136"/>
        <end position="196"/>
    </location>
</feature>
<evidence type="ECO:0000313" key="10">
    <source>
        <dbReference type="Proteomes" id="UP001162483"/>
    </source>
</evidence>
<evidence type="ECO:0000259" key="8">
    <source>
        <dbReference type="PROSITE" id="PS50071"/>
    </source>
</evidence>
<dbReference type="InterPro" id="IPR009057">
    <property type="entry name" value="Homeodomain-like_sf"/>
</dbReference>
<evidence type="ECO:0000256" key="7">
    <source>
        <dbReference type="SAM" id="MobiDB-lite"/>
    </source>
</evidence>
<organism evidence="9 10">
    <name type="scientific">Staurois parvus</name>
    <dbReference type="NCBI Taxonomy" id="386267"/>
    <lineage>
        <taxon>Eukaryota</taxon>
        <taxon>Metazoa</taxon>
        <taxon>Chordata</taxon>
        <taxon>Craniata</taxon>
        <taxon>Vertebrata</taxon>
        <taxon>Euteleostomi</taxon>
        <taxon>Amphibia</taxon>
        <taxon>Batrachia</taxon>
        <taxon>Anura</taxon>
        <taxon>Neobatrachia</taxon>
        <taxon>Ranoidea</taxon>
        <taxon>Ranidae</taxon>
        <taxon>Staurois</taxon>
    </lineage>
</organism>
<feature type="compositionally biased region" description="Basic and acidic residues" evidence="7">
    <location>
        <begin position="116"/>
        <end position="127"/>
    </location>
</feature>
<keyword evidence="10" id="KW-1185">Reference proteome</keyword>
<dbReference type="PROSITE" id="PS50071">
    <property type="entry name" value="HOMEOBOX_2"/>
    <property type="match status" value="1"/>
</dbReference>
<dbReference type="PANTHER" id="PTHR46123">
    <property type="entry name" value="MIX-TYPE HOMEOBOX GENE 1-RELATED"/>
    <property type="match status" value="1"/>
</dbReference>
<accession>A0ABN9C750</accession>
<evidence type="ECO:0000256" key="2">
    <source>
        <dbReference type="ARBA" id="ARBA00023125"/>
    </source>
</evidence>
<comment type="caution">
    <text evidence="9">The sequence shown here is derived from an EMBL/GenBank/DDBJ whole genome shotgun (WGS) entry which is preliminary data.</text>
</comment>
<dbReference type="InterPro" id="IPR001356">
    <property type="entry name" value="HD"/>
</dbReference>
<proteinExistence type="predicted"/>
<feature type="region of interest" description="Disordered" evidence="7">
    <location>
        <begin position="116"/>
        <end position="143"/>
    </location>
</feature>
<dbReference type="SMART" id="SM00389">
    <property type="entry name" value="HOX"/>
    <property type="match status" value="1"/>
</dbReference>
<keyword evidence="2 5" id="KW-0238">DNA-binding</keyword>
<protein>
    <recommendedName>
        <fullName evidence="8">Homeobox domain-containing protein</fullName>
    </recommendedName>
</protein>
<dbReference type="Gene3D" id="1.10.10.60">
    <property type="entry name" value="Homeodomain-like"/>
    <property type="match status" value="1"/>
</dbReference>
<dbReference type="PANTHER" id="PTHR46123:SF8">
    <property type="entry name" value="HOMEOBOX PROTEIN SIAMOIS"/>
    <property type="match status" value="1"/>
</dbReference>
<dbReference type="EMBL" id="CATNWA010008312">
    <property type="protein sequence ID" value="CAI9555864.1"/>
    <property type="molecule type" value="Genomic_DNA"/>
</dbReference>
<evidence type="ECO:0000256" key="1">
    <source>
        <dbReference type="ARBA" id="ARBA00004123"/>
    </source>
</evidence>
<feature type="DNA-binding region" description="Homeobox" evidence="5">
    <location>
        <begin position="138"/>
        <end position="197"/>
    </location>
</feature>
<gene>
    <name evidence="9" type="ORF">SPARVUS_LOCUS4470748</name>
</gene>
<keyword evidence="3 5" id="KW-0371">Homeobox</keyword>
<reference evidence="9" key="1">
    <citation type="submission" date="2023-05" db="EMBL/GenBank/DDBJ databases">
        <authorList>
            <person name="Stuckert A."/>
        </authorList>
    </citation>
    <scope>NUCLEOTIDE SEQUENCE</scope>
</reference>
<evidence type="ECO:0000256" key="3">
    <source>
        <dbReference type="ARBA" id="ARBA00023155"/>
    </source>
</evidence>
<evidence type="ECO:0000313" key="9">
    <source>
        <dbReference type="EMBL" id="CAI9555864.1"/>
    </source>
</evidence>
<keyword evidence="4 5" id="KW-0539">Nucleus</keyword>
<evidence type="ECO:0000256" key="5">
    <source>
        <dbReference type="PROSITE-ProRule" id="PRU00108"/>
    </source>
</evidence>